<accession>A0ACB9Y8T8</accession>
<evidence type="ECO:0000313" key="2">
    <source>
        <dbReference type="Proteomes" id="UP001056978"/>
    </source>
</evidence>
<sequence length="648" mass="74921">MKLQHNGNEKHPPFTLEEKNEVETEKLGVPYDEKKITLGEKTYKKILCVSNNDQEEGNYENAHARKSFRNINIVSNNATVKDDLVDHNKADGVKVDDIHYSSFNKDDKNILFLNDDYAKTATDKIYVNDNNDDGENDDGENDDGENDDGENDDGENDNDENDNDENDNDENDNDENDNDENDDDENDNDENDNDENDNNENDDDENDDDDDDDLSYNDGSYYNNCNDDDATCTSSINKSVRIINNSIYKIKNNLSNIKNIVNLSDKSNVDMTSDKSESDDSSLVRTYENLEEGNDEECEYKKNSKDLDQILKTVINRKKEQKNFTVLDIIDECISIGDIYSTNRQNQDQRKAKISMLRDEKVGHTQIRTESTSPRGDHVQNSDCAYMTSLENAVNLENITSLENVANLNIFETDKVKACKSHDTVTASTNSESVSNFHKSKGGEDHLKKELLNNCMSYSSYDISLINNRLEKKRKELVTCLNLKDTEEESTNFCTTNINIENENINKEEKEKAKVKDKNKYKEEEKDKDKDEEKDKDRDEVKDKNKDEVKDKNKDEVKDKNKDEVKDKNKDEEKDKNKYEEKDKNKDEEKDKNKYEQKDKETEMGNLIKCTKEYMHKYMGNEQNEDSKLTYPGKNEQNFPPSDNSFQL</sequence>
<gene>
    <name evidence="1" type="ORF">MKS88_002878</name>
</gene>
<protein>
    <submittedName>
        <fullName evidence="1">Uncharacterized protein</fullName>
    </submittedName>
</protein>
<comment type="caution">
    <text evidence="1">The sequence shown here is derived from an EMBL/GenBank/DDBJ whole genome shotgun (WGS) entry which is preliminary data.</text>
</comment>
<reference evidence="1" key="1">
    <citation type="submission" date="2022-06" db="EMBL/GenBank/DDBJ databases">
        <title>The First Complete Genome of the Simian Malaria Parasite Plasmodium brasilianum.</title>
        <authorList>
            <person name="Bajic M."/>
            <person name="Ravishankar S."/>
        </authorList>
    </citation>
    <scope>NUCLEOTIDE SEQUENCE</scope>
    <source>
        <strain evidence="1">Bolivian I</strain>
    </source>
</reference>
<organism evidence="1 2">
    <name type="scientific">Plasmodium brasilianum</name>
    <dbReference type="NCBI Taxonomy" id="5824"/>
    <lineage>
        <taxon>Eukaryota</taxon>
        <taxon>Sar</taxon>
        <taxon>Alveolata</taxon>
        <taxon>Apicomplexa</taxon>
        <taxon>Aconoidasida</taxon>
        <taxon>Haemosporida</taxon>
        <taxon>Plasmodiidae</taxon>
        <taxon>Plasmodium</taxon>
        <taxon>Plasmodium (Plasmodium)</taxon>
    </lineage>
</organism>
<keyword evidence="2" id="KW-1185">Reference proteome</keyword>
<name>A0ACB9Y8T8_PLABR</name>
<proteinExistence type="predicted"/>
<dbReference type="EMBL" id="CM043777">
    <property type="protein sequence ID" value="KAI4838399.1"/>
    <property type="molecule type" value="Genomic_DNA"/>
</dbReference>
<evidence type="ECO:0000313" key="1">
    <source>
        <dbReference type="EMBL" id="KAI4838399.1"/>
    </source>
</evidence>
<dbReference type="Proteomes" id="UP001056978">
    <property type="component" value="Chromosome 9"/>
</dbReference>